<protein>
    <submittedName>
        <fullName evidence="3">Adenylate-forming reductase</fullName>
    </submittedName>
</protein>
<evidence type="ECO:0000313" key="3">
    <source>
        <dbReference type="EMBL" id="KAK5994044.1"/>
    </source>
</evidence>
<feature type="transmembrane region" description="Helical" evidence="2">
    <location>
        <begin position="99"/>
        <end position="123"/>
    </location>
</feature>
<feature type="transmembrane region" description="Helical" evidence="2">
    <location>
        <begin position="295"/>
        <end position="313"/>
    </location>
</feature>
<dbReference type="PANTHER" id="PTHR33927:SF5">
    <property type="entry name" value="ENZYME, PUTATIVE (AFU_ORTHOLOGUE AFUA_8G01222)-RELATED"/>
    <property type="match status" value="1"/>
</dbReference>
<evidence type="ECO:0000256" key="2">
    <source>
        <dbReference type="SAM" id="Phobius"/>
    </source>
</evidence>
<sequence length="520" mass="57632">MSIKNIEQNLNSSPSVGPGPMDPECSVPGSERGMSNPDARSEGSTISARQEEKPFTNTEKVRPLSTSQETSSEGSCSTDLPAQKPEKPQSASQWGIRRILIFTVYRILFSVVFLTNIAAAIALLVRQEKSRSHSLVNFTTAATANLTVAILIRQPYIINGLYDICRFALSSAPLRVRYQFAYLYEFGGVHSGSAVCSVIWFIIFTVYLTKESVKGNISDPALLVLNYLLLSLLLSIVITALPQVRYRYHNAFENVHRFAGWSALALFWVYLALFAKSTNAMNKEALGYTLIKLPAFWFLIIASIHAIYPWMMLRRIPVRAERLSKHVLRLHHTKNVSRLRGFAISDAPLREWHTFACIPARDGERGGSMIIANAGDWTRKTINNPRSYYYVRGIPSTGLLSMALMFKRVVIVATGSGIGPCLAVMFDLPKSSCRVIWSTPAPEATFGKELISDVKEVDPDAIIYDTTALGRPDLVQMAYDLYISSGSDAVFCISNKTVTGKVLLGLRGRGVHAYGPIWDS</sequence>
<name>A0ABR0SPE2_9HYPO</name>
<keyword evidence="4" id="KW-1185">Reference proteome</keyword>
<feature type="compositionally biased region" description="Polar residues" evidence="1">
    <location>
        <begin position="64"/>
        <end position="80"/>
    </location>
</feature>
<proteinExistence type="predicted"/>
<feature type="transmembrane region" description="Helical" evidence="2">
    <location>
        <begin position="182"/>
        <end position="207"/>
    </location>
</feature>
<dbReference type="PANTHER" id="PTHR33927">
    <property type="entry name" value="TRANSMEMBRANE PROTEIN"/>
    <property type="match status" value="1"/>
</dbReference>
<feature type="transmembrane region" description="Helical" evidence="2">
    <location>
        <begin position="258"/>
        <end position="275"/>
    </location>
</feature>
<feature type="compositionally biased region" description="Polar residues" evidence="1">
    <location>
        <begin position="1"/>
        <end position="15"/>
    </location>
</feature>
<dbReference type="EMBL" id="JAVFKD010000012">
    <property type="protein sequence ID" value="KAK5994044.1"/>
    <property type="molecule type" value="Genomic_DNA"/>
</dbReference>
<dbReference type="Proteomes" id="UP001338125">
    <property type="component" value="Unassembled WGS sequence"/>
</dbReference>
<evidence type="ECO:0000313" key="4">
    <source>
        <dbReference type="Proteomes" id="UP001338125"/>
    </source>
</evidence>
<keyword evidence="2" id="KW-0812">Transmembrane</keyword>
<feature type="transmembrane region" description="Helical" evidence="2">
    <location>
        <begin position="227"/>
        <end position="246"/>
    </location>
</feature>
<accession>A0ABR0SPE2</accession>
<comment type="caution">
    <text evidence="3">The sequence shown here is derived from an EMBL/GenBank/DDBJ whole genome shotgun (WGS) entry which is preliminary data.</text>
</comment>
<organism evidence="3 4">
    <name type="scientific">Cladobotryum mycophilum</name>
    <dbReference type="NCBI Taxonomy" id="491253"/>
    <lineage>
        <taxon>Eukaryota</taxon>
        <taxon>Fungi</taxon>
        <taxon>Dikarya</taxon>
        <taxon>Ascomycota</taxon>
        <taxon>Pezizomycotina</taxon>
        <taxon>Sordariomycetes</taxon>
        <taxon>Hypocreomycetidae</taxon>
        <taxon>Hypocreales</taxon>
        <taxon>Hypocreaceae</taxon>
        <taxon>Cladobotryum</taxon>
    </lineage>
</organism>
<feature type="region of interest" description="Disordered" evidence="1">
    <location>
        <begin position="1"/>
        <end position="89"/>
    </location>
</feature>
<keyword evidence="2" id="KW-0472">Membrane</keyword>
<reference evidence="3 4" key="1">
    <citation type="submission" date="2024-01" db="EMBL/GenBank/DDBJ databases">
        <title>Complete genome of Cladobotryum mycophilum ATHUM6906.</title>
        <authorList>
            <person name="Christinaki A.C."/>
            <person name="Myridakis A.I."/>
            <person name="Kouvelis V.N."/>
        </authorList>
    </citation>
    <scope>NUCLEOTIDE SEQUENCE [LARGE SCALE GENOMIC DNA]</scope>
    <source>
        <strain evidence="3 4">ATHUM6906</strain>
    </source>
</reference>
<evidence type="ECO:0000256" key="1">
    <source>
        <dbReference type="SAM" id="MobiDB-lite"/>
    </source>
</evidence>
<keyword evidence="2" id="KW-1133">Transmembrane helix</keyword>
<feature type="compositionally biased region" description="Basic and acidic residues" evidence="1">
    <location>
        <begin position="49"/>
        <end position="62"/>
    </location>
</feature>
<dbReference type="InterPro" id="IPR052979">
    <property type="entry name" value="Adenylate-forming_domain"/>
</dbReference>
<gene>
    <name evidence="3" type="ORF">PT974_07484</name>
</gene>